<dbReference type="OrthoDB" id="69438at2"/>
<proteinExistence type="predicted"/>
<dbReference type="EMBL" id="LT899436">
    <property type="protein sequence ID" value="SNR14159.1"/>
    <property type="molecule type" value="Genomic_DNA"/>
</dbReference>
<sequence>MCRYAMTKYKSHYACFNCRKTFKRRLLSDINGGYNKNEKESPAKCPECNSLMANMGLDFESPKKTDIARWKHLATLYKVGITFHSCGCSGPGYIPNDSNALLTYFEKIKSHYLEHQYFWSQRKNDPKTQSEIAKDQHKNATFLSSIPQKMKTGSKKTPEYDALSAQKYWNNKVKQIEEKIETVKAHITHKKG</sequence>
<dbReference type="KEGG" id="tje:TJEJU_0360"/>
<organism evidence="1 2">
    <name type="scientific">Tenacibaculum jejuense</name>
    <dbReference type="NCBI Taxonomy" id="584609"/>
    <lineage>
        <taxon>Bacteria</taxon>
        <taxon>Pseudomonadati</taxon>
        <taxon>Bacteroidota</taxon>
        <taxon>Flavobacteriia</taxon>
        <taxon>Flavobacteriales</taxon>
        <taxon>Flavobacteriaceae</taxon>
        <taxon>Tenacibaculum</taxon>
    </lineage>
</organism>
<evidence type="ECO:0000313" key="1">
    <source>
        <dbReference type="EMBL" id="SNR14159.1"/>
    </source>
</evidence>
<dbReference type="AlphaFoldDB" id="A0A238U4N3"/>
<name>A0A238U4N3_9FLAO</name>
<evidence type="ECO:0000313" key="2">
    <source>
        <dbReference type="Proteomes" id="UP000215214"/>
    </source>
</evidence>
<dbReference type="Proteomes" id="UP000215214">
    <property type="component" value="Chromosome TJEJU"/>
</dbReference>
<accession>A0A238U4N3</accession>
<protein>
    <submittedName>
        <fullName evidence="1">Uncharacterized protein</fullName>
    </submittedName>
</protein>
<gene>
    <name evidence="1" type="ORF">TJEJU_0360</name>
</gene>
<reference evidence="1 2" key="1">
    <citation type="submission" date="2017-07" db="EMBL/GenBank/DDBJ databases">
        <authorList>
            <person name="Sun Z.S."/>
            <person name="Albrecht U."/>
            <person name="Echele G."/>
            <person name="Lee C.C."/>
        </authorList>
    </citation>
    <scope>NUCLEOTIDE SEQUENCE [LARGE SCALE GENOMIC DNA]</scope>
    <source>
        <strain evidence="2">type strain: KCTC 22618</strain>
    </source>
</reference>
<keyword evidence="2" id="KW-1185">Reference proteome</keyword>